<reference evidence="2" key="1">
    <citation type="submission" date="2025-08" db="UniProtKB">
        <authorList>
            <consortium name="Ensembl"/>
        </authorList>
    </citation>
    <scope>IDENTIFICATION</scope>
</reference>
<evidence type="ECO:0000313" key="2">
    <source>
        <dbReference type="Ensembl" id="ENSPCEP00000010968.1"/>
    </source>
</evidence>
<reference evidence="2" key="2">
    <citation type="submission" date="2025-09" db="UniProtKB">
        <authorList>
            <consortium name="Ensembl"/>
        </authorList>
    </citation>
    <scope>IDENTIFICATION</scope>
</reference>
<feature type="region of interest" description="Disordered" evidence="1">
    <location>
        <begin position="15"/>
        <end position="78"/>
    </location>
</feature>
<evidence type="ECO:0000313" key="3">
    <source>
        <dbReference type="Proteomes" id="UP000694393"/>
    </source>
</evidence>
<dbReference type="AlphaFoldDB" id="A0A8C8RX98"/>
<organism evidence="2 3">
    <name type="scientific">Pelusios castaneus</name>
    <name type="common">West African mud turtle</name>
    <dbReference type="NCBI Taxonomy" id="367368"/>
    <lineage>
        <taxon>Eukaryota</taxon>
        <taxon>Metazoa</taxon>
        <taxon>Chordata</taxon>
        <taxon>Craniata</taxon>
        <taxon>Vertebrata</taxon>
        <taxon>Euteleostomi</taxon>
        <taxon>Archelosauria</taxon>
        <taxon>Testudinata</taxon>
        <taxon>Testudines</taxon>
        <taxon>Pleurodira</taxon>
        <taxon>Pelomedusidae</taxon>
        <taxon>Pelusios</taxon>
    </lineage>
</organism>
<feature type="compositionally biased region" description="Polar residues" evidence="1">
    <location>
        <begin position="67"/>
        <end position="78"/>
    </location>
</feature>
<accession>A0A8C8RX98</accession>
<dbReference type="Ensembl" id="ENSPCET00000011331.1">
    <property type="protein sequence ID" value="ENSPCEP00000010968.1"/>
    <property type="gene ID" value="ENSPCEG00000008672.1"/>
</dbReference>
<protein>
    <submittedName>
        <fullName evidence="2">Uncharacterized protein</fullName>
    </submittedName>
</protein>
<proteinExistence type="predicted"/>
<dbReference type="Proteomes" id="UP000694393">
    <property type="component" value="Unplaced"/>
</dbReference>
<keyword evidence="3" id="KW-1185">Reference proteome</keyword>
<evidence type="ECO:0000256" key="1">
    <source>
        <dbReference type="SAM" id="MobiDB-lite"/>
    </source>
</evidence>
<name>A0A8C8RX98_9SAUR</name>
<sequence length="78" mass="8733">SVGLLGKTLLLPAPQHLYPQPRLPSTREPWLPKTREPWLPRRREPRLVGSPGVPYPSEPRLPESCGSLLSTMTPRSLS</sequence>
<feature type="compositionally biased region" description="Basic and acidic residues" evidence="1">
    <location>
        <begin position="33"/>
        <end position="46"/>
    </location>
</feature>